<sequence length="111" mass="12553">FIIFLFSGNSLSTQYSSAARETAATRSCIFLQCPLDRKCSIITVAWLSVFSHESQMKLRDFSSGNLEKRSCAFCRIAPASICPRMERILSRALSYEIASFESGRHSWKMLV</sequence>
<dbReference type="Proteomes" id="UP001432027">
    <property type="component" value="Unassembled WGS sequence"/>
</dbReference>
<keyword evidence="2" id="KW-1185">Reference proteome</keyword>
<feature type="non-terminal residue" evidence="1">
    <location>
        <position position="1"/>
    </location>
</feature>
<protein>
    <submittedName>
        <fullName evidence="1">Uncharacterized protein</fullName>
    </submittedName>
</protein>
<reference evidence="1" key="1">
    <citation type="submission" date="2023-10" db="EMBL/GenBank/DDBJ databases">
        <title>Genome assembly of Pristionchus species.</title>
        <authorList>
            <person name="Yoshida K."/>
            <person name="Sommer R.J."/>
        </authorList>
    </citation>
    <scope>NUCLEOTIDE SEQUENCE</scope>
    <source>
        <strain evidence="1">RS0144</strain>
    </source>
</reference>
<gene>
    <name evidence="1" type="ORF">PENTCL1PPCAC_7</name>
</gene>
<proteinExistence type="predicted"/>
<accession>A0AAV5S5V5</accession>
<comment type="caution">
    <text evidence="1">The sequence shown here is derived from an EMBL/GenBank/DDBJ whole genome shotgun (WGS) entry which is preliminary data.</text>
</comment>
<dbReference type="EMBL" id="BTSX01000001">
    <property type="protein sequence ID" value="GMS77832.1"/>
    <property type="molecule type" value="Genomic_DNA"/>
</dbReference>
<evidence type="ECO:0000313" key="1">
    <source>
        <dbReference type="EMBL" id="GMS77832.1"/>
    </source>
</evidence>
<name>A0AAV5S5V5_9BILA</name>
<dbReference type="AlphaFoldDB" id="A0AAV5S5V5"/>
<organism evidence="1 2">
    <name type="scientific">Pristionchus entomophagus</name>
    <dbReference type="NCBI Taxonomy" id="358040"/>
    <lineage>
        <taxon>Eukaryota</taxon>
        <taxon>Metazoa</taxon>
        <taxon>Ecdysozoa</taxon>
        <taxon>Nematoda</taxon>
        <taxon>Chromadorea</taxon>
        <taxon>Rhabditida</taxon>
        <taxon>Rhabditina</taxon>
        <taxon>Diplogasteromorpha</taxon>
        <taxon>Diplogasteroidea</taxon>
        <taxon>Neodiplogasteridae</taxon>
        <taxon>Pristionchus</taxon>
    </lineage>
</organism>
<evidence type="ECO:0000313" key="2">
    <source>
        <dbReference type="Proteomes" id="UP001432027"/>
    </source>
</evidence>
<feature type="non-terminal residue" evidence="1">
    <location>
        <position position="111"/>
    </location>
</feature>